<dbReference type="GO" id="GO:0008017">
    <property type="term" value="F:microtubule binding"/>
    <property type="evidence" value="ECO:0007669"/>
    <property type="project" value="TreeGrafter"/>
</dbReference>
<dbReference type="Pfam" id="PF04484">
    <property type="entry name" value="QWRF"/>
    <property type="match status" value="1"/>
</dbReference>
<comment type="caution">
    <text evidence="3">The sequence shown here is derived from an EMBL/GenBank/DDBJ whole genome shotgun (WGS) entry which is preliminary data.</text>
</comment>
<dbReference type="EMBL" id="JACGCM010001289">
    <property type="protein sequence ID" value="KAF6157003.1"/>
    <property type="molecule type" value="Genomic_DNA"/>
</dbReference>
<protein>
    <submittedName>
        <fullName evidence="3">Uncharacterized protein</fullName>
    </submittedName>
</protein>
<dbReference type="InterPro" id="IPR007573">
    <property type="entry name" value="QWRF"/>
</dbReference>
<feature type="region of interest" description="Disordered" evidence="2">
    <location>
        <begin position="89"/>
        <end position="146"/>
    </location>
</feature>
<dbReference type="PANTHER" id="PTHR31807:SF37">
    <property type="entry name" value="HAUS AUGMIN-LIKE COMPLEX SUBUNIT 8"/>
    <property type="match status" value="1"/>
</dbReference>
<dbReference type="Proteomes" id="UP000541444">
    <property type="component" value="Unassembled WGS sequence"/>
</dbReference>
<accession>A0A7J7MQ41</accession>
<evidence type="ECO:0000256" key="2">
    <source>
        <dbReference type="SAM" id="MobiDB-lite"/>
    </source>
</evidence>
<organism evidence="3 4">
    <name type="scientific">Kingdonia uniflora</name>
    <dbReference type="NCBI Taxonomy" id="39325"/>
    <lineage>
        <taxon>Eukaryota</taxon>
        <taxon>Viridiplantae</taxon>
        <taxon>Streptophyta</taxon>
        <taxon>Embryophyta</taxon>
        <taxon>Tracheophyta</taxon>
        <taxon>Spermatophyta</taxon>
        <taxon>Magnoliopsida</taxon>
        <taxon>Ranunculales</taxon>
        <taxon>Circaeasteraceae</taxon>
        <taxon>Kingdonia</taxon>
    </lineage>
</organism>
<sequence>MHRTILKILSPWIIHIPESWISIDGLRFLRVLMDKSQNSTYSLIQGCGVSPLRRPPSSLQKSQSEVASQITFDQSGRVQYEKYVGASSCSSERSSSTTHTTRSQSMPFVPGSPRTPPPSKASLSRGMISPSRTRQTIPFPSASPISSRPDPSSFVLSFIADIKKGKKGVNHIEDAHQLRLLYNRHFQWRYANSQAESVLSMENLAAENTIYSVWNTTLEL</sequence>
<gene>
    <name evidence="3" type="ORF">GIB67_039764</name>
</gene>
<evidence type="ECO:0000313" key="4">
    <source>
        <dbReference type="Proteomes" id="UP000541444"/>
    </source>
</evidence>
<proteinExistence type="inferred from homology"/>
<dbReference type="GO" id="GO:0005737">
    <property type="term" value="C:cytoplasm"/>
    <property type="evidence" value="ECO:0007669"/>
    <property type="project" value="TreeGrafter"/>
</dbReference>
<dbReference type="OrthoDB" id="1924320at2759"/>
<evidence type="ECO:0000313" key="3">
    <source>
        <dbReference type="EMBL" id="KAF6157003.1"/>
    </source>
</evidence>
<dbReference type="GO" id="GO:0051225">
    <property type="term" value="P:spindle assembly"/>
    <property type="evidence" value="ECO:0007669"/>
    <property type="project" value="TreeGrafter"/>
</dbReference>
<feature type="compositionally biased region" description="Low complexity" evidence="2">
    <location>
        <begin position="89"/>
        <end position="105"/>
    </location>
</feature>
<keyword evidence="4" id="KW-1185">Reference proteome</keyword>
<feature type="compositionally biased region" description="Polar residues" evidence="2">
    <location>
        <begin position="130"/>
        <end position="146"/>
    </location>
</feature>
<dbReference type="PANTHER" id="PTHR31807">
    <property type="entry name" value="AUGMIN FAMILY MEMBER"/>
    <property type="match status" value="1"/>
</dbReference>
<reference evidence="3 4" key="1">
    <citation type="journal article" date="2020" name="IScience">
        <title>Genome Sequencing of the Endangered Kingdonia uniflora (Circaeasteraceae, Ranunculales) Reveals Potential Mechanisms of Evolutionary Specialization.</title>
        <authorList>
            <person name="Sun Y."/>
            <person name="Deng T."/>
            <person name="Zhang A."/>
            <person name="Moore M.J."/>
            <person name="Landis J.B."/>
            <person name="Lin N."/>
            <person name="Zhang H."/>
            <person name="Zhang X."/>
            <person name="Huang J."/>
            <person name="Zhang X."/>
            <person name="Sun H."/>
            <person name="Wang H."/>
        </authorList>
    </citation>
    <scope>NUCLEOTIDE SEQUENCE [LARGE SCALE GENOMIC DNA]</scope>
    <source>
        <strain evidence="3">TB1705</strain>
        <tissue evidence="3">Leaf</tissue>
    </source>
</reference>
<dbReference type="GO" id="GO:0005880">
    <property type="term" value="C:nuclear microtubule"/>
    <property type="evidence" value="ECO:0007669"/>
    <property type="project" value="TreeGrafter"/>
</dbReference>
<evidence type="ECO:0000256" key="1">
    <source>
        <dbReference type="ARBA" id="ARBA00010016"/>
    </source>
</evidence>
<name>A0A7J7MQ41_9MAGN</name>
<comment type="similarity">
    <text evidence="1">Belongs to the QWRF family.</text>
</comment>
<dbReference type="AlphaFoldDB" id="A0A7J7MQ41"/>